<dbReference type="AlphaFoldDB" id="A0A397UD90"/>
<dbReference type="InterPro" id="IPR027417">
    <property type="entry name" value="P-loop_NTPase"/>
</dbReference>
<reference evidence="2 3" key="1">
    <citation type="submission" date="2018-06" db="EMBL/GenBank/DDBJ databases">
        <title>Comparative genomics reveals the genomic features of Rhizophagus irregularis, R. cerebriforme, R. diaphanum and Gigaspora rosea, and their symbiotic lifestyle signature.</title>
        <authorList>
            <person name="Morin E."/>
            <person name="San Clemente H."/>
            <person name="Chen E.C.H."/>
            <person name="De La Providencia I."/>
            <person name="Hainaut M."/>
            <person name="Kuo A."/>
            <person name="Kohler A."/>
            <person name="Murat C."/>
            <person name="Tang N."/>
            <person name="Roy S."/>
            <person name="Loubradou J."/>
            <person name="Henrissat B."/>
            <person name="Grigoriev I.V."/>
            <person name="Corradi N."/>
            <person name="Roux C."/>
            <person name="Martin F.M."/>
        </authorList>
    </citation>
    <scope>NUCLEOTIDE SEQUENCE [LARGE SCALE GENOMIC DNA]</scope>
    <source>
        <strain evidence="2 3">DAOM 194757</strain>
    </source>
</reference>
<dbReference type="PANTHER" id="PTHR42908">
    <property type="entry name" value="TRANSLATION ELONGATION FACTOR-RELATED"/>
    <property type="match status" value="1"/>
</dbReference>
<accession>A0A397UD90</accession>
<dbReference type="Proteomes" id="UP000266673">
    <property type="component" value="Unassembled WGS sequence"/>
</dbReference>
<dbReference type="InterPro" id="IPR000795">
    <property type="entry name" value="T_Tr_GTP-bd_dom"/>
</dbReference>
<dbReference type="STRING" id="44941.A0A397UD90"/>
<evidence type="ECO:0000259" key="1">
    <source>
        <dbReference type="Pfam" id="PF00009"/>
    </source>
</evidence>
<keyword evidence="2" id="KW-0378">Hydrolase</keyword>
<protein>
    <submittedName>
        <fullName evidence="2">P-loop containing nucleoside triphosphate hydrolase protein</fullName>
    </submittedName>
</protein>
<dbReference type="GO" id="GO:0005525">
    <property type="term" value="F:GTP binding"/>
    <property type="evidence" value="ECO:0007669"/>
    <property type="project" value="InterPro"/>
</dbReference>
<feature type="domain" description="Tr-type G" evidence="1">
    <location>
        <begin position="27"/>
        <end position="93"/>
    </location>
</feature>
<organism evidence="2 3">
    <name type="scientific">Gigaspora rosea</name>
    <dbReference type="NCBI Taxonomy" id="44941"/>
    <lineage>
        <taxon>Eukaryota</taxon>
        <taxon>Fungi</taxon>
        <taxon>Fungi incertae sedis</taxon>
        <taxon>Mucoromycota</taxon>
        <taxon>Glomeromycotina</taxon>
        <taxon>Glomeromycetes</taxon>
        <taxon>Diversisporales</taxon>
        <taxon>Gigasporaceae</taxon>
        <taxon>Gigaspora</taxon>
    </lineage>
</organism>
<evidence type="ECO:0000313" key="3">
    <source>
        <dbReference type="Proteomes" id="UP000266673"/>
    </source>
</evidence>
<dbReference type="SUPFAM" id="SSF52540">
    <property type="entry name" value="P-loop containing nucleoside triphosphate hydrolases"/>
    <property type="match status" value="1"/>
</dbReference>
<dbReference type="GO" id="GO:0003924">
    <property type="term" value="F:GTPase activity"/>
    <property type="evidence" value="ECO:0007669"/>
    <property type="project" value="InterPro"/>
</dbReference>
<dbReference type="GO" id="GO:0071007">
    <property type="term" value="C:U2-type catalytic step 2 spliceosome"/>
    <property type="evidence" value="ECO:0007669"/>
    <property type="project" value="TreeGrafter"/>
</dbReference>
<sequence>MATPITPVTTAPMAKSNPEEREVAILNTLERDRGVSIKSMPMTLILQDTKSKSYFFNIMDTTGHVDFVDEVTAVLRLYDVAVIVVDVIKGVHIGSLELKLPPNDAYYKLKYTIEEVNFIISQYAQGRNLCISPERGSVCFTSSQMGWCFY</sequence>
<name>A0A397UD90_9GLOM</name>
<evidence type="ECO:0000313" key="2">
    <source>
        <dbReference type="EMBL" id="RIB07571.1"/>
    </source>
</evidence>
<dbReference type="Gene3D" id="3.40.50.300">
    <property type="entry name" value="P-loop containing nucleotide triphosphate hydrolases"/>
    <property type="match status" value="2"/>
</dbReference>
<dbReference type="GO" id="GO:0046540">
    <property type="term" value="C:U4/U6 x U5 tri-snRNP complex"/>
    <property type="evidence" value="ECO:0007669"/>
    <property type="project" value="TreeGrafter"/>
</dbReference>
<dbReference type="GO" id="GO:0005829">
    <property type="term" value="C:cytosol"/>
    <property type="evidence" value="ECO:0007669"/>
    <property type="project" value="TreeGrafter"/>
</dbReference>
<comment type="caution">
    <text evidence="2">The sequence shown here is derived from an EMBL/GenBank/DDBJ whole genome shotgun (WGS) entry which is preliminary data.</text>
</comment>
<dbReference type="PANTHER" id="PTHR42908:SF6">
    <property type="entry name" value="116 KDA U5 SMALL NUCLEAR RIBONUCLEOPROTEIN COMPONENT"/>
    <property type="match status" value="1"/>
</dbReference>
<keyword evidence="3" id="KW-1185">Reference proteome</keyword>
<dbReference type="EMBL" id="QKWP01001634">
    <property type="protein sequence ID" value="RIB07571.1"/>
    <property type="molecule type" value="Genomic_DNA"/>
</dbReference>
<dbReference type="Pfam" id="PF00009">
    <property type="entry name" value="GTP_EFTU"/>
    <property type="match status" value="1"/>
</dbReference>
<dbReference type="GO" id="GO:0030623">
    <property type="term" value="F:U5 snRNA binding"/>
    <property type="evidence" value="ECO:0007669"/>
    <property type="project" value="TreeGrafter"/>
</dbReference>
<dbReference type="GO" id="GO:0000398">
    <property type="term" value="P:mRNA splicing, via spliceosome"/>
    <property type="evidence" value="ECO:0007669"/>
    <property type="project" value="TreeGrafter"/>
</dbReference>
<dbReference type="OrthoDB" id="2424250at2759"/>
<gene>
    <name evidence="2" type="ORF">C2G38_2214060</name>
</gene>
<proteinExistence type="predicted"/>